<dbReference type="Pfam" id="PF05195">
    <property type="entry name" value="AMP_N"/>
    <property type="match status" value="1"/>
</dbReference>
<evidence type="ECO:0000256" key="2">
    <source>
        <dbReference type="ARBA" id="ARBA00008766"/>
    </source>
</evidence>
<dbReference type="AlphaFoldDB" id="A0A381YV59"/>
<dbReference type="SMART" id="SM01011">
    <property type="entry name" value="AMP_N"/>
    <property type="match status" value="1"/>
</dbReference>
<evidence type="ECO:0000313" key="7">
    <source>
        <dbReference type="EMBL" id="SVA80463.1"/>
    </source>
</evidence>
<organism evidence="7">
    <name type="scientific">marine metagenome</name>
    <dbReference type="NCBI Taxonomy" id="408172"/>
    <lineage>
        <taxon>unclassified sequences</taxon>
        <taxon>metagenomes</taxon>
        <taxon>ecological metagenomes</taxon>
    </lineage>
</organism>
<keyword evidence="4" id="KW-0378">Hydrolase</keyword>
<dbReference type="InterPro" id="IPR007865">
    <property type="entry name" value="Aminopep_P_N"/>
</dbReference>
<dbReference type="GO" id="GO:0070006">
    <property type="term" value="F:metalloaminopeptidase activity"/>
    <property type="evidence" value="ECO:0007669"/>
    <property type="project" value="InterPro"/>
</dbReference>
<dbReference type="GO" id="GO:0030145">
    <property type="term" value="F:manganese ion binding"/>
    <property type="evidence" value="ECO:0007669"/>
    <property type="project" value="InterPro"/>
</dbReference>
<dbReference type="GO" id="GO:0005829">
    <property type="term" value="C:cytosol"/>
    <property type="evidence" value="ECO:0007669"/>
    <property type="project" value="TreeGrafter"/>
</dbReference>
<evidence type="ECO:0000259" key="6">
    <source>
        <dbReference type="SMART" id="SM01011"/>
    </source>
</evidence>
<dbReference type="InterPro" id="IPR036005">
    <property type="entry name" value="Creatinase/aminopeptidase-like"/>
</dbReference>
<dbReference type="GO" id="GO:0006508">
    <property type="term" value="P:proteolysis"/>
    <property type="evidence" value="ECO:0007669"/>
    <property type="project" value="TreeGrafter"/>
</dbReference>
<dbReference type="SUPFAM" id="SSF53092">
    <property type="entry name" value="Creatinase/prolidase N-terminal domain"/>
    <property type="match status" value="1"/>
</dbReference>
<accession>A0A381YV59</accession>
<dbReference type="PANTHER" id="PTHR43226:SF4">
    <property type="entry name" value="XAA-PRO AMINOPEPTIDASE 3"/>
    <property type="match status" value="1"/>
</dbReference>
<protein>
    <recommendedName>
        <fullName evidence="6">Aminopeptidase P N-terminal domain-containing protein</fullName>
    </recommendedName>
</protein>
<dbReference type="SUPFAM" id="SSF55920">
    <property type="entry name" value="Creatinase/aminopeptidase"/>
    <property type="match status" value="1"/>
</dbReference>
<comment type="similarity">
    <text evidence="2">Belongs to the peptidase M24B family.</text>
</comment>
<proteinExistence type="inferred from homology"/>
<dbReference type="InterPro" id="IPR000994">
    <property type="entry name" value="Pept_M24"/>
</dbReference>
<reference evidence="7" key="1">
    <citation type="submission" date="2018-05" db="EMBL/GenBank/DDBJ databases">
        <authorList>
            <person name="Lanie J.A."/>
            <person name="Ng W.-L."/>
            <person name="Kazmierczak K.M."/>
            <person name="Andrzejewski T.M."/>
            <person name="Davidsen T.M."/>
            <person name="Wayne K.J."/>
            <person name="Tettelin H."/>
            <person name="Glass J.I."/>
            <person name="Rusch D."/>
            <person name="Podicherti R."/>
            <person name="Tsui H.-C.T."/>
            <person name="Winkler M.E."/>
        </authorList>
    </citation>
    <scope>NUCLEOTIDE SEQUENCE</scope>
</reference>
<dbReference type="Gene3D" id="3.40.350.10">
    <property type="entry name" value="Creatinase/prolidase N-terminal domain"/>
    <property type="match status" value="1"/>
</dbReference>
<dbReference type="CDD" id="cd01087">
    <property type="entry name" value="Prolidase"/>
    <property type="match status" value="1"/>
</dbReference>
<evidence type="ECO:0000256" key="3">
    <source>
        <dbReference type="ARBA" id="ARBA00022723"/>
    </source>
</evidence>
<dbReference type="InterPro" id="IPR052433">
    <property type="entry name" value="X-Pro_dipept-like"/>
</dbReference>
<name>A0A381YV59_9ZZZZ</name>
<comment type="cofactor">
    <cofactor evidence="1">
        <name>Mn(2+)</name>
        <dbReference type="ChEBI" id="CHEBI:29035"/>
    </cofactor>
</comment>
<keyword evidence="3" id="KW-0479">Metal-binding</keyword>
<dbReference type="Pfam" id="PF00557">
    <property type="entry name" value="Peptidase_M24"/>
    <property type="match status" value="1"/>
</dbReference>
<sequence>MIHQKRRQELLSKLERNAVIIVSTNSEQKRNGDVNYPFRPDSNFWYLTGFTEPDAVAVISKDNYTVFLRPKDQKKEIWDGKRLGVGMAPEELLANKAYPIGSLLKEIKTLINKDKTVYFDDSSTNLINKSIISTLGQPFKSLNPYLSEMRLKKDQDEINKMKLSATISAEAHMKAMKTVKPGMYEYQVAAIFDSEFTRHNSKHAYPPIVAGGENACVLHYIDNNKKLNDGDLLLIDAGCEVSGYASDVSRTFPINGSFNDAQREIYEIVLNAQKSAIDCIKPGEKVNRPHEIACAIISKGLTKLGIIKDSSGLKEFYMHNTGHWLGLDVHDVGTHKTGDDYRYFEEGMITTVEPGIYIRKNDKIDSKYWGIGVRIEDDILVDANGRDILSHSVVKEIKDIESLMN</sequence>
<dbReference type="InterPro" id="IPR029149">
    <property type="entry name" value="Creatin/AminoP/Spt16_N"/>
</dbReference>
<dbReference type="PANTHER" id="PTHR43226">
    <property type="entry name" value="XAA-PRO AMINOPEPTIDASE 3"/>
    <property type="match status" value="1"/>
</dbReference>
<gene>
    <name evidence="7" type="ORF">METZ01_LOCUS133317</name>
</gene>
<keyword evidence="5" id="KW-0464">Manganese</keyword>
<feature type="domain" description="Aminopeptidase P N-terminal" evidence="6">
    <location>
        <begin position="1"/>
        <end position="125"/>
    </location>
</feature>
<evidence type="ECO:0000256" key="4">
    <source>
        <dbReference type="ARBA" id="ARBA00022801"/>
    </source>
</evidence>
<evidence type="ECO:0000256" key="5">
    <source>
        <dbReference type="ARBA" id="ARBA00023211"/>
    </source>
</evidence>
<dbReference type="Gene3D" id="3.90.230.10">
    <property type="entry name" value="Creatinase/methionine aminopeptidase superfamily"/>
    <property type="match status" value="1"/>
</dbReference>
<dbReference type="EMBL" id="UINC01019048">
    <property type="protein sequence ID" value="SVA80463.1"/>
    <property type="molecule type" value="Genomic_DNA"/>
</dbReference>
<evidence type="ECO:0000256" key="1">
    <source>
        <dbReference type="ARBA" id="ARBA00001936"/>
    </source>
</evidence>